<evidence type="ECO:0000256" key="5">
    <source>
        <dbReference type="SAM" id="Phobius"/>
    </source>
</evidence>
<reference evidence="9" key="1">
    <citation type="submission" date="2013-03" db="EMBL/GenBank/DDBJ databases">
        <title>The Genome Sequence of Anopheles minimus MINIMUS1.</title>
        <authorList>
            <consortium name="The Broad Institute Genomics Platform"/>
            <person name="Neafsey D.E."/>
            <person name="Walton C."/>
            <person name="Walker B."/>
            <person name="Young S.K."/>
            <person name="Zeng Q."/>
            <person name="Gargeya S."/>
            <person name="Fitzgerald M."/>
            <person name="Haas B."/>
            <person name="Abouelleil A."/>
            <person name="Allen A.W."/>
            <person name="Alvarado L."/>
            <person name="Arachchi H.M."/>
            <person name="Berlin A.M."/>
            <person name="Chapman S.B."/>
            <person name="Gainer-Dewar J."/>
            <person name="Goldberg J."/>
            <person name="Griggs A."/>
            <person name="Gujja S."/>
            <person name="Hansen M."/>
            <person name="Howarth C."/>
            <person name="Imamovic A."/>
            <person name="Ireland A."/>
            <person name="Larimer J."/>
            <person name="McCowan C."/>
            <person name="Murphy C."/>
            <person name="Pearson M."/>
            <person name="Poon T.W."/>
            <person name="Priest M."/>
            <person name="Roberts A."/>
            <person name="Saif S."/>
            <person name="Shea T."/>
            <person name="Sisk P."/>
            <person name="Sykes S."/>
            <person name="Wortman J."/>
            <person name="Nusbaum C."/>
            <person name="Birren B."/>
        </authorList>
    </citation>
    <scope>NUCLEOTIDE SEQUENCE [LARGE SCALE GENOMIC DNA]</scope>
    <source>
        <strain evidence="9">MINIMUS1</strain>
    </source>
</reference>
<keyword evidence="3 5" id="KW-1133">Transmembrane helix</keyword>
<dbReference type="Pfam" id="PF26039">
    <property type="entry name" value="Dcst2"/>
    <property type="match status" value="1"/>
</dbReference>
<evidence type="ECO:0000259" key="7">
    <source>
        <dbReference type="Pfam" id="PF26037"/>
    </source>
</evidence>
<keyword evidence="4 5" id="KW-0472">Membrane</keyword>
<evidence type="ECO:0000313" key="9">
    <source>
        <dbReference type="Proteomes" id="UP000075920"/>
    </source>
</evidence>
<protein>
    <submittedName>
        <fullName evidence="8">Uncharacterized protein</fullName>
    </submittedName>
</protein>
<dbReference type="PANTHER" id="PTHR21041">
    <property type="entry name" value="DENDRITIC CELL-SPECIFIC TRANSMEMBRANE PROTEIN"/>
    <property type="match status" value="1"/>
</dbReference>
<dbReference type="STRING" id="112268.A0A182WLT2"/>
<evidence type="ECO:0000313" key="8">
    <source>
        <dbReference type="EnsemblMetazoa" id="AMIN011361-PA"/>
    </source>
</evidence>
<proteinExistence type="predicted"/>
<dbReference type="Proteomes" id="UP000075920">
    <property type="component" value="Unassembled WGS sequence"/>
</dbReference>
<evidence type="ECO:0000256" key="3">
    <source>
        <dbReference type="ARBA" id="ARBA00022989"/>
    </source>
</evidence>
<dbReference type="PANTHER" id="PTHR21041:SF9">
    <property type="entry name" value="DENDRITIC CELL-SPECIFIC TRANSMEMBRANE PROTEIN-LIKE DOMAIN-CONTAINING PROTEIN"/>
    <property type="match status" value="1"/>
</dbReference>
<dbReference type="GO" id="GO:0016020">
    <property type="term" value="C:membrane"/>
    <property type="evidence" value="ECO:0007669"/>
    <property type="project" value="UniProtKB-SubCell"/>
</dbReference>
<feature type="domain" description="E3 ubiquitin-protein ligase DCST1-like C-terminal" evidence="7">
    <location>
        <begin position="598"/>
        <end position="642"/>
    </location>
</feature>
<feature type="transmembrane region" description="Helical" evidence="5">
    <location>
        <begin position="401"/>
        <end position="425"/>
    </location>
</feature>
<evidence type="ECO:0000256" key="1">
    <source>
        <dbReference type="ARBA" id="ARBA00004141"/>
    </source>
</evidence>
<comment type="subcellular location">
    <subcellularLocation>
        <location evidence="1">Membrane</location>
        <topology evidence="1">Multi-pass membrane protein</topology>
    </subcellularLocation>
</comment>
<dbReference type="InterPro" id="IPR058842">
    <property type="entry name" value="DCST1_C"/>
</dbReference>
<evidence type="ECO:0000259" key="6">
    <source>
        <dbReference type="Pfam" id="PF07782"/>
    </source>
</evidence>
<feature type="transmembrane region" description="Helical" evidence="5">
    <location>
        <begin position="32"/>
        <end position="50"/>
    </location>
</feature>
<dbReference type="Pfam" id="PF26037">
    <property type="entry name" value="zf-RING_DCST1_C"/>
    <property type="match status" value="1"/>
</dbReference>
<dbReference type="EnsemblMetazoa" id="AMIN011361-RA">
    <property type="protein sequence ID" value="AMIN011361-PA"/>
    <property type="gene ID" value="AMIN011361"/>
</dbReference>
<dbReference type="Pfam" id="PF07782">
    <property type="entry name" value="DC_STAMP"/>
    <property type="match status" value="1"/>
</dbReference>
<dbReference type="InterPro" id="IPR012858">
    <property type="entry name" value="DC_STAMP-like"/>
</dbReference>
<feature type="transmembrane region" description="Helical" evidence="5">
    <location>
        <begin position="497"/>
        <end position="518"/>
    </location>
</feature>
<name>A0A182WLT2_9DIPT</name>
<feature type="domain" description="Dendritic cell-specific transmembrane protein-like" evidence="6">
    <location>
        <begin position="346"/>
        <end position="541"/>
    </location>
</feature>
<reference evidence="8" key="2">
    <citation type="submission" date="2020-05" db="UniProtKB">
        <authorList>
            <consortium name="EnsemblMetazoa"/>
        </authorList>
    </citation>
    <scope>IDENTIFICATION</scope>
    <source>
        <strain evidence="8">MINIMUS1</strain>
    </source>
</reference>
<accession>A0A182WLT2</accession>
<sequence length="658" mass="75213">MSFRIFEIICLAVIQTVIVNVLLLSQFSFRPALHWILLGIIFVSALVLLNRSKGVRCVSMLLVPQFLSKRGRAALIGYIFLLTVTGPTANTMHNVEVLGETLSCTQQQLKMAIRDTIGVLKEPFLAMKQIIEELLETVERSFMKVQSTMMEMLKLVKRILHSIKSAYDWLRDIVSICNDKMGTPSERCLQALDQTIDSCKEEMGNMDFLCEVTQIGKTICYGAKMVDYFCELVDFISDAVVEEIEQDFPNYTTNHCRSTKGIRNLMHNLEELFRVKVEYDHTFDFATNASKTFAEVGAEIRQEIADRTLPLRRTFNILGMVTSGFFLCIVLRAIRYRKRYLKKNNFDNNFLTEDFYAIENRRLELNIETVFPLTRKESHRYVALTSSHLTWKERFRIAKSLTLLVISSVQICGQLAADYSLYWLLSLIKHFMHEGSNHMKGSSASGVSTPAVEVSGEGILADTLREIVHSFEPIVNGTVIDPSQCIPDASQPSFGRYGQIGALLVLCWCFAFIEPYGLRVRQLVMARYYPARSRARAIWLYTDILLKRENLLKILRRHVIGARDRNQRERVNWLDVVRAKTNRYWICRRVLGQGGTVRCVLCGDVLNEFAADPLVRCSRTECPGIYCQDCLLETGNNCSLCLDVLMPEARASDEIYLD</sequence>
<feature type="transmembrane region" description="Helical" evidence="5">
    <location>
        <begin position="315"/>
        <end position="334"/>
    </location>
</feature>
<organism evidence="8 9">
    <name type="scientific">Anopheles minimus</name>
    <dbReference type="NCBI Taxonomy" id="112268"/>
    <lineage>
        <taxon>Eukaryota</taxon>
        <taxon>Metazoa</taxon>
        <taxon>Ecdysozoa</taxon>
        <taxon>Arthropoda</taxon>
        <taxon>Hexapoda</taxon>
        <taxon>Insecta</taxon>
        <taxon>Pterygota</taxon>
        <taxon>Neoptera</taxon>
        <taxon>Endopterygota</taxon>
        <taxon>Diptera</taxon>
        <taxon>Nematocera</taxon>
        <taxon>Culicoidea</taxon>
        <taxon>Culicidae</taxon>
        <taxon>Anophelinae</taxon>
        <taxon>Anopheles</taxon>
    </lineage>
</organism>
<keyword evidence="9" id="KW-1185">Reference proteome</keyword>
<feature type="transmembrane region" description="Helical" evidence="5">
    <location>
        <begin position="5"/>
        <end position="26"/>
    </location>
</feature>
<keyword evidence="2 5" id="KW-0812">Transmembrane</keyword>
<evidence type="ECO:0000256" key="4">
    <source>
        <dbReference type="ARBA" id="ARBA00023136"/>
    </source>
</evidence>
<dbReference type="InterPro" id="IPR051856">
    <property type="entry name" value="CSR-E3_Ligase_Protein"/>
</dbReference>
<evidence type="ECO:0000256" key="2">
    <source>
        <dbReference type="ARBA" id="ARBA00022692"/>
    </source>
</evidence>
<feature type="transmembrane region" description="Helical" evidence="5">
    <location>
        <begin position="71"/>
        <end position="89"/>
    </location>
</feature>
<dbReference type="AlphaFoldDB" id="A0A182WLT2"/>
<dbReference type="VEuPathDB" id="VectorBase:AMIN011361"/>